<sequence>MSARVALLRGINVGKAKRVPMAELRALAGSLGFADARTHLQSGNLVYTSGATAGEDRDRFATALEERFGFAIDVVIVDGARLAEVLAVHPFADGDPKRVHVGYGSGPLPESLVNDLRALAREGERFAVDGDGDVLFADFTQGVHDSRAATALPRLVRPGFITLRNLATVRAVADMVG</sequence>
<gene>
    <name evidence="1" type="ORF">FM110_02715</name>
</gene>
<organism evidence="1 2">
    <name type="scientific">Brachybacterium nesterenkovii</name>
    <dbReference type="NCBI Taxonomy" id="47847"/>
    <lineage>
        <taxon>Bacteria</taxon>
        <taxon>Bacillati</taxon>
        <taxon>Actinomycetota</taxon>
        <taxon>Actinomycetes</taxon>
        <taxon>Micrococcales</taxon>
        <taxon>Dermabacteraceae</taxon>
        <taxon>Brachybacterium</taxon>
    </lineage>
</organism>
<accession>A0A1X6WUG0</accession>
<dbReference type="RefSeq" id="WP_159457956.1">
    <property type="nucleotide sequence ID" value="NZ_FWFG01000025.1"/>
</dbReference>
<dbReference type="SUPFAM" id="SSF160379">
    <property type="entry name" value="SP0830-like"/>
    <property type="match status" value="1"/>
</dbReference>
<dbReference type="EMBL" id="FWFG01000025">
    <property type="protein sequence ID" value="SLM88958.1"/>
    <property type="molecule type" value="Genomic_DNA"/>
</dbReference>
<keyword evidence="2" id="KW-1185">Reference proteome</keyword>
<dbReference type="Proteomes" id="UP000195981">
    <property type="component" value="Unassembled WGS sequence"/>
</dbReference>
<evidence type="ECO:0000313" key="1">
    <source>
        <dbReference type="EMBL" id="SLM88958.1"/>
    </source>
</evidence>
<dbReference type="PANTHER" id="PTHR36439">
    <property type="entry name" value="BLL4334 PROTEIN"/>
    <property type="match status" value="1"/>
</dbReference>
<dbReference type="Gene3D" id="3.30.70.1280">
    <property type="entry name" value="SP0830-like domains"/>
    <property type="match status" value="1"/>
</dbReference>
<proteinExistence type="predicted"/>
<dbReference type="PANTHER" id="PTHR36439:SF1">
    <property type="entry name" value="DUF1697 DOMAIN-CONTAINING PROTEIN"/>
    <property type="match status" value="1"/>
</dbReference>
<dbReference type="OrthoDB" id="9806494at2"/>
<protein>
    <recommendedName>
        <fullName evidence="3">DUF1697 domain-containing protein</fullName>
    </recommendedName>
</protein>
<dbReference type="AlphaFoldDB" id="A0A1X6WUG0"/>
<dbReference type="Pfam" id="PF08002">
    <property type="entry name" value="DUF1697"/>
    <property type="match status" value="1"/>
</dbReference>
<evidence type="ECO:0008006" key="3">
    <source>
        <dbReference type="Google" id="ProtNLM"/>
    </source>
</evidence>
<evidence type="ECO:0000313" key="2">
    <source>
        <dbReference type="Proteomes" id="UP000195981"/>
    </source>
</evidence>
<dbReference type="InterPro" id="IPR012545">
    <property type="entry name" value="DUF1697"/>
</dbReference>
<name>A0A1X6WUG0_9MICO</name>
<dbReference type="PIRSF" id="PIRSF008502">
    <property type="entry name" value="UCP008502"/>
    <property type="match status" value="1"/>
</dbReference>
<reference evidence="1 2" key="1">
    <citation type="submission" date="2017-02" db="EMBL/GenBank/DDBJ databases">
        <authorList>
            <person name="Peterson S.W."/>
        </authorList>
    </citation>
    <scope>NUCLEOTIDE SEQUENCE [LARGE SCALE GENOMIC DNA]</scope>
    <source>
        <strain evidence="1 2">CIP104813</strain>
    </source>
</reference>